<reference evidence="1 2" key="1">
    <citation type="journal article" date="2023" name="Mol. Biol. Evol.">
        <title>Genomics of Secondarily Temperate Adaptation in the Only Non-Antarctic Icefish.</title>
        <authorList>
            <person name="Rivera-Colon A.G."/>
            <person name="Rayamajhi N."/>
            <person name="Minhas B.F."/>
            <person name="Madrigal G."/>
            <person name="Bilyk K.T."/>
            <person name="Yoon V."/>
            <person name="Hune M."/>
            <person name="Gregory S."/>
            <person name="Cheng C.H.C."/>
            <person name="Catchen J.M."/>
        </authorList>
    </citation>
    <scope>NUCLEOTIDE SEQUENCE [LARGE SCALE GENOMIC DNA]</scope>
    <source>
        <tissue evidence="1">White muscle</tissue>
    </source>
</reference>
<evidence type="ECO:0000313" key="1">
    <source>
        <dbReference type="EMBL" id="KAK5936286.1"/>
    </source>
</evidence>
<protein>
    <submittedName>
        <fullName evidence="1">Uncharacterized protein</fullName>
    </submittedName>
</protein>
<proteinExistence type="predicted"/>
<organism evidence="1 2">
    <name type="scientific">Champsocephalus gunnari</name>
    <name type="common">Mackerel icefish</name>
    <dbReference type="NCBI Taxonomy" id="52237"/>
    <lineage>
        <taxon>Eukaryota</taxon>
        <taxon>Metazoa</taxon>
        <taxon>Chordata</taxon>
        <taxon>Craniata</taxon>
        <taxon>Vertebrata</taxon>
        <taxon>Euteleostomi</taxon>
        <taxon>Actinopterygii</taxon>
        <taxon>Neopterygii</taxon>
        <taxon>Teleostei</taxon>
        <taxon>Neoteleostei</taxon>
        <taxon>Acanthomorphata</taxon>
        <taxon>Eupercaria</taxon>
        <taxon>Perciformes</taxon>
        <taxon>Notothenioidei</taxon>
        <taxon>Channichthyidae</taxon>
        <taxon>Champsocephalus</taxon>
    </lineage>
</organism>
<comment type="caution">
    <text evidence="1">The sequence shown here is derived from an EMBL/GenBank/DDBJ whole genome shotgun (WGS) entry which is preliminary data.</text>
</comment>
<evidence type="ECO:0000313" key="2">
    <source>
        <dbReference type="Proteomes" id="UP001331515"/>
    </source>
</evidence>
<accession>A0AAN8E719</accession>
<keyword evidence="2" id="KW-1185">Reference proteome</keyword>
<sequence length="78" mass="8430">MAVLDPVYEGLHLSHDGCWGQSGGHIICADVHDHQSLSRHSVESPDVLLQAPPEESAGVDVCRREIRDVLLNTPAHGV</sequence>
<gene>
    <name evidence="1" type="ORF">CgunFtcFv8_027882</name>
</gene>
<dbReference type="EMBL" id="JAURVH010000042">
    <property type="protein sequence ID" value="KAK5936286.1"/>
    <property type="molecule type" value="Genomic_DNA"/>
</dbReference>
<dbReference type="AlphaFoldDB" id="A0AAN8E719"/>
<dbReference type="Proteomes" id="UP001331515">
    <property type="component" value="Unassembled WGS sequence"/>
</dbReference>
<name>A0AAN8E719_CHAGU</name>